<dbReference type="Gene3D" id="3.40.50.720">
    <property type="entry name" value="NAD(P)-binding Rossmann-like Domain"/>
    <property type="match status" value="1"/>
</dbReference>
<evidence type="ECO:0000313" key="2">
    <source>
        <dbReference type="Proteomes" id="UP000245391"/>
    </source>
</evidence>
<reference evidence="2" key="1">
    <citation type="submission" date="2018-05" db="EMBL/GenBank/DDBJ databases">
        <title>Pedobacter paludis sp. nov., isolated from wetland soil.</title>
        <authorList>
            <person name="Zhang Y."/>
        </authorList>
    </citation>
    <scope>NUCLEOTIDE SEQUENCE [LARGE SCALE GENOMIC DNA]</scope>
    <source>
        <strain evidence="2">R-8</strain>
    </source>
</reference>
<dbReference type="OrthoDB" id="9798632at2"/>
<evidence type="ECO:0000313" key="1">
    <source>
        <dbReference type="EMBL" id="PWS32272.1"/>
    </source>
</evidence>
<name>A0A317F0N5_9SPHI</name>
<keyword evidence="2" id="KW-1185">Reference proteome</keyword>
<dbReference type="PANTHER" id="PTHR14097:SF8">
    <property type="entry name" value="NAD(P)-BINDING DOMAIN-CONTAINING PROTEIN"/>
    <property type="match status" value="1"/>
</dbReference>
<gene>
    <name evidence="1" type="ORF">DF947_10920</name>
</gene>
<organism evidence="1 2">
    <name type="scientific">Pedobacter paludis</name>
    <dbReference type="NCBI Taxonomy" id="2203212"/>
    <lineage>
        <taxon>Bacteria</taxon>
        <taxon>Pseudomonadati</taxon>
        <taxon>Bacteroidota</taxon>
        <taxon>Sphingobacteriia</taxon>
        <taxon>Sphingobacteriales</taxon>
        <taxon>Sphingobacteriaceae</taxon>
        <taxon>Pedobacter</taxon>
    </lineage>
</organism>
<dbReference type="InterPro" id="IPR036291">
    <property type="entry name" value="NAD(P)-bd_dom_sf"/>
</dbReference>
<dbReference type="AlphaFoldDB" id="A0A317F0N5"/>
<accession>A0A317F0N5</accession>
<dbReference type="EMBL" id="QGNY01000003">
    <property type="protein sequence ID" value="PWS32272.1"/>
    <property type="molecule type" value="Genomic_DNA"/>
</dbReference>
<sequence length="227" mass="25640">MGKTRAENNVIIMGTTGMVGEGILIQCLKSPEIDSVLVINRKPCGYAHPKLKEIIHQDFLDFSPLENQLAGYNACFFGLGISSVGVDDDTYYKMTYTLTMHVAQTLAKLNEDMTFCYVSGGGTDSTEKGRLKWARVKGKTENDLMILPFEQVFNFRPGFIKPIKTQKYAHKFYKYVNWTFPIGRKIYPNGFCTMEELANAMINTLSHNNERRILEGKDIIALANEPS</sequence>
<dbReference type="SUPFAM" id="SSF51735">
    <property type="entry name" value="NAD(P)-binding Rossmann-fold domains"/>
    <property type="match status" value="1"/>
</dbReference>
<dbReference type="Proteomes" id="UP000245391">
    <property type="component" value="Unassembled WGS sequence"/>
</dbReference>
<dbReference type="RefSeq" id="WP_109929719.1">
    <property type="nucleotide sequence ID" value="NZ_QGNY01000003.1"/>
</dbReference>
<proteinExistence type="predicted"/>
<dbReference type="PANTHER" id="PTHR14097">
    <property type="entry name" value="OXIDOREDUCTASE HTATIP2"/>
    <property type="match status" value="1"/>
</dbReference>
<protein>
    <submittedName>
        <fullName evidence="1">Epimerase</fullName>
    </submittedName>
</protein>
<comment type="caution">
    <text evidence="1">The sequence shown here is derived from an EMBL/GenBank/DDBJ whole genome shotgun (WGS) entry which is preliminary data.</text>
</comment>